<gene>
    <name evidence="4" type="ORF">CHH28_12340</name>
</gene>
<dbReference type="KEGG" id="bsan:CHH28_12340"/>
<comment type="similarity">
    <text evidence="1 3">Belongs to the short-chain dehydrogenases/reductases (SDR) family.</text>
</comment>
<dbReference type="SUPFAM" id="SSF51735">
    <property type="entry name" value="NAD(P)-binding Rossmann-fold domains"/>
    <property type="match status" value="1"/>
</dbReference>
<dbReference type="PRINTS" id="PR00081">
    <property type="entry name" value="GDHRDH"/>
</dbReference>
<keyword evidence="2" id="KW-0560">Oxidoreductase</keyword>
<sequence>MDDTKIALITGCSSGIGKALMQEFLHNHIKVYAGVRNVHSLQDSEHQVLTPIALDVTKEDDIARCAEEISRRHGKLDYLINNAGFAAMGPLMELSTEQLERQFHTNVYAPVRLTQALLPSLKAANNAKVINIGSVSGILTTPFSGAYCASKAALHSVSDALRLELAPWNIRVITVQPGAIESSFGDNSLASLDGLIDDESEYAAFKPQIEARATASQQNPTSTTAFARQLTAQLLSQPSDVIRLGSGSWILPWMQRWLPTPIRDGILGKKFGLK</sequence>
<dbReference type="OrthoDB" id="9775296at2"/>
<organism evidence="4 5">
    <name type="scientific">Bacterioplanes sanyensis</name>
    <dbReference type="NCBI Taxonomy" id="1249553"/>
    <lineage>
        <taxon>Bacteria</taxon>
        <taxon>Pseudomonadati</taxon>
        <taxon>Pseudomonadota</taxon>
        <taxon>Gammaproteobacteria</taxon>
        <taxon>Oceanospirillales</taxon>
        <taxon>Oceanospirillaceae</taxon>
        <taxon>Bacterioplanes</taxon>
    </lineage>
</organism>
<dbReference type="CDD" id="cd05374">
    <property type="entry name" value="17beta-HSD-like_SDR_c"/>
    <property type="match status" value="1"/>
</dbReference>
<dbReference type="PRINTS" id="PR00080">
    <property type="entry name" value="SDRFAMILY"/>
</dbReference>
<dbReference type="Gene3D" id="3.40.50.720">
    <property type="entry name" value="NAD(P)-binding Rossmann-like Domain"/>
    <property type="match status" value="1"/>
</dbReference>
<dbReference type="InterPro" id="IPR002347">
    <property type="entry name" value="SDR_fam"/>
</dbReference>
<evidence type="ECO:0000256" key="1">
    <source>
        <dbReference type="ARBA" id="ARBA00006484"/>
    </source>
</evidence>
<evidence type="ECO:0000313" key="4">
    <source>
        <dbReference type="EMBL" id="ASP39414.1"/>
    </source>
</evidence>
<dbReference type="InterPro" id="IPR036291">
    <property type="entry name" value="NAD(P)-bd_dom_sf"/>
</dbReference>
<dbReference type="AlphaFoldDB" id="A0A222FLL6"/>
<reference evidence="4 5" key="1">
    <citation type="submission" date="2017-07" db="EMBL/GenBank/DDBJ databases">
        <title>Annotated genome sequence of Bacterioplanes sanyensis isolated from Red Sea.</title>
        <authorList>
            <person name="Rehman Z.U."/>
        </authorList>
    </citation>
    <scope>NUCLEOTIDE SEQUENCE [LARGE SCALE GENOMIC DNA]</scope>
    <source>
        <strain evidence="4 5">NV9</strain>
    </source>
</reference>
<protein>
    <submittedName>
        <fullName evidence="4">Short-chain dehydrogenase</fullName>
    </submittedName>
</protein>
<dbReference type="GO" id="GO:0016491">
    <property type="term" value="F:oxidoreductase activity"/>
    <property type="evidence" value="ECO:0007669"/>
    <property type="project" value="UniProtKB-KW"/>
</dbReference>
<dbReference type="EMBL" id="CP022530">
    <property type="protein sequence ID" value="ASP39414.1"/>
    <property type="molecule type" value="Genomic_DNA"/>
</dbReference>
<dbReference type="PANTHER" id="PTHR44169:SF6">
    <property type="entry name" value="NADPH-DEPENDENT 1-ACYLDIHYDROXYACETONE PHOSPHATE REDUCTASE"/>
    <property type="match status" value="1"/>
</dbReference>
<dbReference type="PROSITE" id="PS00061">
    <property type="entry name" value="ADH_SHORT"/>
    <property type="match status" value="1"/>
</dbReference>
<dbReference type="PANTHER" id="PTHR44169">
    <property type="entry name" value="NADPH-DEPENDENT 1-ACYLDIHYDROXYACETONE PHOSPHATE REDUCTASE"/>
    <property type="match status" value="1"/>
</dbReference>
<keyword evidence="5" id="KW-1185">Reference proteome</keyword>
<evidence type="ECO:0000313" key="5">
    <source>
        <dbReference type="Proteomes" id="UP000202440"/>
    </source>
</evidence>
<dbReference type="InterPro" id="IPR020904">
    <property type="entry name" value="Sc_DH/Rdtase_CS"/>
</dbReference>
<evidence type="ECO:0000256" key="3">
    <source>
        <dbReference type="RuleBase" id="RU000363"/>
    </source>
</evidence>
<name>A0A222FLL6_9GAMM</name>
<proteinExistence type="inferred from homology"/>
<dbReference type="RefSeq" id="WP_094060592.1">
    <property type="nucleotide sequence ID" value="NZ_CP022530.1"/>
</dbReference>
<dbReference type="Proteomes" id="UP000202440">
    <property type="component" value="Chromosome"/>
</dbReference>
<accession>A0A222FLL6</accession>
<evidence type="ECO:0000256" key="2">
    <source>
        <dbReference type="ARBA" id="ARBA00023002"/>
    </source>
</evidence>
<dbReference type="Pfam" id="PF00106">
    <property type="entry name" value="adh_short"/>
    <property type="match status" value="1"/>
</dbReference>